<keyword evidence="7" id="KW-1185">Reference proteome</keyword>
<dbReference type="Proteomes" id="UP001271007">
    <property type="component" value="Unassembled WGS sequence"/>
</dbReference>
<evidence type="ECO:0000256" key="1">
    <source>
        <dbReference type="ARBA" id="ARBA00022658"/>
    </source>
</evidence>
<accession>A0AAJ0GIK6</accession>
<reference evidence="6" key="1">
    <citation type="submission" date="2023-04" db="EMBL/GenBank/DDBJ databases">
        <title>Black Yeasts Isolated from many extreme environments.</title>
        <authorList>
            <person name="Coleine C."/>
            <person name="Stajich J.E."/>
            <person name="Selbmann L."/>
        </authorList>
    </citation>
    <scope>NUCLEOTIDE SEQUENCE</scope>
    <source>
        <strain evidence="6">CCFEE 5312</strain>
    </source>
</reference>
<comment type="caution">
    <text evidence="6">The sequence shown here is derived from an EMBL/GenBank/DDBJ whole genome shotgun (WGS) entry which is preliminary data.</text>
</comment>
<feature type="region of interest" description="Disordered" evidence="3">
    <location>
        <begin position="582"/>
        <end position="628"/>
    </location>
</feature>
<dbReference type="PROSITE" id="PS50009">
    <property type="entry name" value="RASGEF_CAT"/>
    <property type="match status" value="1"/>
</dbReference>
<evidence type="ECO:0000259" key="5">
    <source>
        <dbReference type="PROSITE" id="PS50212"/>
    </source>
</evidence>
<feature type="region of interest" description="Disordered" evidence="3">
    <location>
        <begin position="700"/>
        <end position="750"/>
    </location>
</feature>
<feature type="region of interest" description="Disordered" evidence="3">
    <location>
        <begin position="478"/>
        <end position="498"/>
    </location>
</feature>
<sequence>MDRTAQGRRRPPGAQPASKPPVRLVRDKKSTKELAPRPAPGKIREAKDSSEIIRVPKRVEAIAAERPSAERRSTDDDPNARQFTVANVGRNGTVYLKPSRFQVPMNQKPATPPGTADGKEEIPLDWAGRRPSAMSGTWTPRLPPPRGSTMNTTMPMPPLSMANGHDRRRARSHSFSPIDAARRSPTFDSNDFQILVNGRESGRPKSSVDLTDGILDLRIPHYKLGTPRFSDRGTAYLHNSMYTSNSEDMRSSVFSRAEYDKLFPAPPGKEHTIRTRNSSSPYLHPSHATHSLAPSRTPPTPKSSSPLGDINYTVYDKVEARLNDATLVRYSPATGRIIAATPARLIAQITSPLFLDYELLADFFLTYRSFISSSELLEYMLARMKWALSNDSDAGRIVRVRTFVALRHWILNYFSDDFIPILELRQRFCTLVNQLTQNLRHRQDRGGTDINVIGELKKCWRRTCAGFWPVPNALDTSPDADILPGQPSPTPGYSASSISLPLSVRPRQSQLDFRRSSVIRLPPDIEKDVHVNFAQPTSPETPMQHARTASIPTSPMSEDSMTVLSCSVPFLRNIMPGRDKAARPAELHRNPPHERSSRPNHGHKRSGSFSDALRDNRPPLPSAQPDGIDLRSLQSLTFTGGLVRGLLLQPSPSTVELLIPLSPAMDVRTHGSSGTSDSYFHEQQLQSVGMKRLVGDVRRALSSRRPHHDSPASSHRSTNSSDSRSSGNVGVVDRSSANPTSWQQLSGPPRVDMLAERIESAYKDAFDDAEVDMEKQRHATLGAAEEEDFTMKEVEVEGRVPSRQMRRLDSHVTTGSRSIVIVDDTGIPDIPNIGALPSVSSWQSGMAPKALFRSPAQAYEEWQGAGSYHRSGSATAVASEGQRVISGEPNMHDLLAVPWHTEPPDGEISVGYDPARKSSDVNPSAFELQPARNQLRRRPGGDLKAADHVHDLEPAPKHHHGDSYSTITRSIPSDTPPHMLSGTHFSGQGYNGWQVTQPIALLPTHSSEPNMRASFEQQVSHLKQLPEGQQEEGGIEDALAKLEGKKSSGTMRDSNPGIPPLPQIQQREGPRSSSVQFARVSAPGKHTDSADGSQVLSPMTDRQGASIYRLSGSEAESEQMMGRPILRALNPDSITTATSNDCAIESVDFTDYQSTQVAHGAQVRDTEKIRKVESPEVPKFATPQGSFLLDDNESLSDISTEIADQSEDDSLGVRSFFFDDTPADEFVPTFAPYRPPPTPPPTIGPSTNSMTSEPSARMLASEVPDKKTLKEAQSAPKLLPSTKQDPRFQQTPGELRRVHTAPSQKQVAHLPFVLAFESDVIAEQFTIIEKDALDEVEWQDLVSLNWQQSPPVVRNWVEYLQHESNGIDIVTARFNLVVKWVVSECMLTEAPSERARCITKYIHIAASCHRLRNYASMYQITLALLSADMARLHQTWTLVAPAEKTVLERLEKLCQPVRNFHNLRSEMEAVSAEEGCIPFIGLYTHDLMFNAQKPSTFDPLPPGKEKLVNFERYQTAATIVKSLLRLIEASSKYIFRPHPEVLSRCLWLAALEDAEITARSKTLET</sequence>
<dbReference type="Gene3D" id="1.10.840.10">
    <property type="entry name" value="Ras guanine-nucleotide exchange factors catalytic domain"/>
    <property type="match status" value="1"/>
</dbReference>
<feature type="compositionally biased region" description="Polar residues" evidence="3">
    <location>
        <begin position="550"/>
        <end position="559"/>
    </location>
</feature>
<organism evidence="6 7">
    <name type="scientific">Extremus antarcticus</name>
    <dbReference type="NCBI Taxonomy" id="702011"/>
    <lineage>
        <taxon>Eukaryota</taxon>
        <taxon>Fungi</taxon>
        <taxon>Dikarya</taxon>
        <taxon>Ascomycota</taxon>
        <taxon>Pezizomycotina</taxon>
        <taxon>Dothideomycetes</taxon>
        <taxon>Dothideomycetidae</taxon>
        <taxon>Mycosphaerellales</taxon>
        <taxon>Extremaceae</taxon>
        <taxon>Extremus</taxon>
    </lineage>
</organism>
<feature type="domain" description="N-terminal Ras-GEF" evidence="5">
    <location>
        <begin position="333"/>
        <end position="457"/>
    </location>
</feature>
<dbReference type="EMBL" id="JAWDJX010000002">
    <property type="protein sequence ID" value="KAK3058185.1"/>
    <property type="molecule type" value="Genomic_DNA"/>
</dbReference>
<feature type="region of interest" description="Disordered" evidence="3">
    <location>
        <begin position="1045"/>
        <end position="1103"/>
    </location>
</feature>
<dbReference type="Pfam" id="PF00618">
    <property type="entry name" value="RasGEF_N"/>
    <property type="match status" value="1"/>
</dbReference>
<feature type="region of interest" description="Disordered" evidence="3">
    <location>
        <begin position="534"/>
        <end position="559"/>
    </location>
</feature>
<dbReference type="GO" id="GO:0007265">
    <property type="term" value="P:Ras protein signal transduction"/>
    <property type="evidence" value="ECO:0007669"/>
    <property type="project" value="TreeGrafter"/>
</dbReference>
<evidence type="ECO:0000313" key="7">
    <source>
        <dbReference type="Proteomes" id="UP001271007"/>
    </source>
</evidence>
<dbReference type="PROSITE" id="PS50212">
    <property type="entry name" value="RASGEF_NTER"/>
    <property type="match status" value="1"/>
</dbReference>
<evidence type="ECO:0000313" key="6">
    <source>
        <dbReference type="EMBL" id="KAK3058185.1"/>
    </source>
</evidence>
<dbReference type="CDD" id="cd06224">
    <property type="entry name" value="REM"/>
    <property type="match status" value="1"/>
</dbReference>
<proteinExistence type="predicted"/>
<evidence type="ECO:0000256" key="3">
    <source>
        <dbReference type="SAM" id="MobiDB-lite"/>
    </source>
</evidence>
<dbReference type="PANTHER" id="PTHR23113:SF363">
    <property type="entry name" value="PROTEIN SON OF SEVENLESS"/>
    <property type="match status" value="1"/>
</dbReference>
<feature type="region of interest" description="Disordered" evidence="3">
    <location>
        <begin position="1229"/>
        <end position="1255"/>
    </location>
</feature>
<feature type="compositionally biased region" description="Polar residues" evidence="3">
    <location>
        <begin position="1063"/>
        <end position="1076"/>
    </location>
</feature>
<keyword evidence="1 2" id="KW-0344">Guanine-nucleotide releasing factor</keyword>
<feature type="region of interest" description="Disordered" evidence="3">
    <location>
        <begin position="1"/>
        <end position="50"/>
    </location>
</feature>
<dbReference type="SMART" id="SM00229">
    <property type="entry name" value="RasGEFN"/>
    <property type="match status" value="1"/>
</dbReference>
<dbReference type="InterPro" id="IPR023578">
    <property type="entry name" value="Ras_GEF_dom_sf"/>
</dbReference>
<dbReference type="InterPro" id="IPR001895">
    <property type="entry name" value="RASGEF_cat_dom"/>
</dbReference>
<dbReference type="InterPro" id="IPR036964">
    <property type="entry name" value="RASGEF_cat_dom_sf"/>
</dbReference>
<evidence type="ECO:0000256" key="2">
    <source>
        <dbReference type="PROSITE-ProRule" id="PRU00168"/>
    </source>
</evidence>
<dbReference type="SUPFAM" id="SSF48366">
    <property type="entry name" value="Ras GEF"/>
    <property type="match status" value="1"/>
</dbReference>
<dbReference type="GO" id="GO:0005085">
    <property type="term" value="F:guanyl-nucleotide exchange factor activity"/>
    <property type="evidence" value="ECO:0007669"/>
    <property type="project" value="UniProtKB-KW"/>
</dbReference>
<dbReference type="PANTHER" id="PTHR23113">
    <property type="entry name" value="GUANINE NUCLEOTIDE EXCHANGE FACTOR"/>
    <property type="match status" value="1"/>
</dbReference>
<dbReference type="InterPro" id="IPR000651">
    <property type="entry name" value="Ras-like_Gua-exchang_fac_N"/>
</dbReference>
<name>A0AAJ0GIK6_9PEZI</name>
<dbReference type="Pfam" id="PF00617">
    <property type="entry name" value="RasGEF"/>
    <property type="match status" value="1"/>
</dbReference>
<feature type="compositionally biased region" description="Pro residues" evidence="3">
    <location>
        <begin position="1233"/>
        <end position="1243"/>
    </location>
</feature>
<dbReference type="GO" id="GO:0005886">
    <property type="term" value="C:plasma membrane"/>
    <property type="evidence" value="ECO:0007669"/>
    <property type="project" value="TreeGrafter"/>
</dbReference>
<feature type="compositionally biased region" description="Low complexity" evidence="3">
    <location>
        <begin position="713"/>
        <end position="736"/>
    </location>
</feature>
<feature type="compositionally biased region" description="Basic residues" evidence="3">
    <location>
        <begin position="1"/>
        <end position="11"/>
    </location>
</feature>
<feature type="compositionally biased region" description="Polar residues" evidence="3">
    <location>
        <begin position="737"/>
        <end position="746"/>
    </location>
</feature>
<dbReference type="Gene3D" id="1.20.870.10">
    <property type="entry name" value="Son of sevenless (SoS) protein Chain: S domain 1"/>
    <property type="match status" value="1"/>
</dbReference>
<feature type="domain" description="Ras-GEF" evidence="4">
    <location>
        <begin position="1317"/>
        <end position="1560"/>
    </location>
</feature>
<feature type="region of interest" description="Disordered" evidence="3">
    <location>
        <begin position="264"/>
        <end position="306"/>
    </location>
</feature>
<protein>
    <submittedName>
        <fullName evidence="6">Guanine nucleotide exchange factor lte1</fullName>
    </submittedName>
</protein>
<gene>
    <name evidence="6" type="primary">LTE1</name>
    <name evidence="6" type="ORF">LTR09_001263</name>
</gene>
<dbReference type="SMART" id="SM00147">
    <property type="entry name" value="RasGEF"/>
    <property type="match status" value="1"/>
</dbReference>
<dbReference type="InterPro" id="IPR008937">
    <property type="entry name" value="Ras-like_GEF"/>
</dbReference>
<feature type="region of interest" description="Disordered" evidence="3">
    <location>
        <begin position="128"/>
        <end position="148"/>
    </location>
</feature>
<evidence type="ECO:0000259" key="4">
    <source>
        <dbReference type="PROSITE" id="PS50009"/>
    </source>
</evidence>
<feature type="compositionally biased region" description="Basic and acidic residues" evidence="3">
    <location>
        <begin position="24"/>
        <end position="35"/>
    </location>
</feature>
<feature type="compositionally biased region" description="Basic and acidic residues" evidence="3">
    <location>
        <begin position="582"/>
        <end position="597"/>
    </location>
</feature>